<evidence type="ECO:0000313" key="10">
    <source>
        <dbReference type="EMBL" id="GCB60561.1"/>
    </source>
</evidence>
<feature type="compositionally biased region" description="Basic and acidic residues" evidence="7">
    <location>
        <begin position="608"/>
        <end position="626"/>
    </location>
</feature>
<evidence type="ECO:0008006" key="12">
    <source>
        <dbReference type="Google" id="ProtNLM"/>
    </source>
</evidence>
<feature type="domain" description="TPX2 central" evidence="9">
    <location>
        <begin position="292"/>
        <end position="420"/>
    </location>
</feature>
<dbReference type="InterPro" id="IPR027330">
    <property type="entry name" value="TPX2_central_dom"/>
</dbReference>
<feature type="region of interest" description="Disordered" evidence="7">
    <location>
        <begin position="608"/>
        <end position="629"/>
    </location>
</feature>
<keyword evidence="11" id="KW-1185">Reference proteome</keyword>
<organism evidence="10 11">
    <name type="scientific">Scyliorhinus torazame</name>
    <name type="common">Cloudy catshark</name>
    <name type="synonym">Catulus torazame</name>
    <dbReference type="NCBI Taxonomy" id="75743"/>
    <lineage>
        <taxon>Eukaryota</taxon>
        <taxon>Metazoa</taxon>
        <taxon>Chordata</taxon>
        <taxon>Craniata</taxon>
        <taxon>Vertebrata</taxon>
        <taxon>Chondrichthyes</taxon>
        <taxon>Elasmobranchii</taxon>
        <taxon>Galeomorphii</taxon>
        <taxon>Galeoidea</taxon>
        <taxon>Carcharhiniformes</taxon>
        <taxon>Scyliorhinidae</taxon>
        <taxon>Scyliorhinus</taxon>
    </lineage>
</organism>
<dbReference type="AlphaFoldDB" id="A0A401NI56"/>
<comment type="subcellular location">
    <subcellularLocation>
        <location evidence="2">Cytoplasm</location>
        <location evidence="2">Cytoskeleton</location>
        <location evidence="2">Spindle</location>
    </subcellularLocation>
    <subcellularLocation>
        <location evidence="1">Nucleus</location>
    </subcellularLocation>
</comment>
<feature type="region of interest" description="Disordered" evidence="7">
    <location>
        <begin position="227"/>
        <end position="251"/>
    </location>
</feature>
<feature type="domain" description="TPX2 C-terminal" evidence="8">
    <location>
        <begin position="475"/>
        <end position="522"/>
    </location>
</feature>
<dbReference type="GO" id="GO:0005819">
    <property type="term" value="C:spindle"/>
    <property type="evidence" value="ECO:0007669"/>
    <property type="project" value="UniProtKB-SubCell"/>
</dbReference>
<dbReference type="PANTHER" id="PTHR14326:SF44">
    <property type="entry name" value="TARGETING PROTEIN FOR XKLP2"/>
    <property type="match status" value="1"/>
</dbReference>
<feature type="region of interest" description="Disordered" evidence="7">
    <location>
        <begin position="46"/>
        <end position="96"/>
    </location>
</feature>
<evidence type="ECO:0000259" key="8">
    <source>
        <dbReference type="Pfam" id="PF06886"/>
    </source>
</evidence>
<dbReference type="GO" id="GO:0005634">
    <property type="term" value="C:nucleus"/>
    <property type="evidence" value="ECO:0007669"/>
    <property type="project" value="UniProtKB-SubCell"/>
</dbReference>
<dbReference type="PANTHER" id="PTHR14326">
    <property type="entry name" value="TARGETING PROTEIN FOR XKLP2"/>
    <property type="match status" value="1"/>
</dbReference>
<dbReference type="OrthoDB" id="1684416at2759"/>
<dbReference type="STRING" id="75743.A0A401NI56"/>
<accession>A0A401NI56</accession>
<evidence type="ECO:0000256" key="4">
    <source>
        <dbReference type="ARBA" id="ARBA00022490"/>
    </source>
</evidence>
<feature type="domain" description="TPX2 C-terminal" evidence="8">
    <location>
        <begin position="591"/>
        <end position="665"/>
    </location>
</feature>
<dbReference type="InterPro" id="IPR009675">
    <property type="entry name" value="TPX2_fam"/>
</dbReference>
<dbReference type="InterPro" id="IPR027329">
    <property type="entry name" value="TPX2_C"/>
</dbReference>
<keyword evidence="5" id="KW-0206">Cytoskeleton</keyword>
<dbReference type="GO" id="GO:0060236">
    <property type="term" value="P:regulation of mitotic spindle organization"/>
    <property type="evidence" value="ECO:0007669"/>
    <property type="project" value="InterPro"/>
</dbReference>
<dbReference type="Proteomes" id="UP000288216">
    <property type="component" value="Unassembled WGS sequence"/>
</dbReference>
<comment type="similarity">
    <text evidence="3">Belongs to the TPX2 family.</text>
</comment>
<name>A0A401NI56_SCYTO</name>
<evidence type="ECO:0000256" key="2">
    <source>
        <dbReference type="ARBA" id="ARBA00004186"/>
    </source>
</evidence>
<evidence type="ECO:0000259" key="9">
    <source>
        <dbReference type="Pfam" id="PF12214"/>
    </source>
</evidence>
<keyword evidence="6" id="KW-0539">Nucleus</keyword>
<reference evidence="10 11" key="1">
    <citation type="journal article" date="2018" name="Nat. Ecol. Evol.">
        <title>Shark genomes provide insights into elasmobranch evolution and the origin of vertebrates.</title>
        <authorList>
            <person name="Hara Y"/>
            <person name="Yamaguchi K"/>
            <person name="Onimaru K"/>
            <person name="Kadota M"/>
            <person name="Koyanagi M"/>
            <person name="Keeley SD"/>
            <person name="Tatsumi K"/>
            <person name="Tanaka K"/>
            <person name="Motone F"/>
            <person name="Kageyama Y"/>
            <person name="Nozu R"/>
            <person name="Adachi N"/>
            <person name="Nishimura O"/>
            <person name="Nakagawa R"/>
            <person name="Tanegashima C"/>
            <person name="Kiyatake I"/>
            <person name="Matsumoto R"/>
            <person name="Murakumo K"/>
            <person name="Nishida K"/>
            <person name="Terakita A"/>
            <person name="Kuratani S"/>
            <person name="Sato K"/>
            <person name="Hyodo S Kuraku.S."/>
        </authorList>
    </citation>
    <scope>NUCLEOTIDE SEQUENCE [LARGE SCALE GENOMIC DNA]</scope>
</reference>
<dbReference type="Pfam" id="PF06886">
    <property type="entry name" value="TPX2"/>
    <property type="match status" value="2"/>
</dbReference>
<evidence type="ECO:0000256" key="1">
    <source>
        <dbReference type="ARBA" id="ARBA00004123"/>
    </source>
</evidence>
<keyword evidence="4" id="KW-0963">Cytoplasm</keyword>
<dbReference type="GO" id="GO:0005874">
    <property type="term" value="C:microtubule"/>
    <property type="evidence" value="ECO:0007669"/>
    <property type="project" value="InterPro"/>
</dbReference>
<evidence type="ECO:0000256" key="5">
    <source>
        <dbReference type="ARBA" id="ARBA00023212"/>
    </source>
</evidence>
<evidence type="ECO:0000256" key="6">
    <source>
        <dbReference type="ARBA" id="ARBA00023242"/>
    </source>
</evidence>
<protein>
    <recommendedName>
        <fullName evidence="12">TPX2 C-terminal domain-containing protein</fullName>
    </recommendedName>
</protein>
<dbReference type="OMA" id="GRHTVSC"/>
<gene>
    <name evidence="10" type="ORF">scyTo_0006883</name>
</gene>
<proteinExistence type="inferred from homology"/>
<evidence type="ECO:0000256" key="3">
    <source>
        <dbReference type="ARBA" id="ARBA00005885"/>
    </source>
</evidence>
<evidence type="ECO:0000313" key="11">
    <source>
        <dbReference type="Proteomes" id="UP000288216"/>
    </source>
</evidence>
<feature type="compositionally biased region" description="Basic and acidic residues" evidence="7">
    <location>
        <begin position="70"/>
        <end position="81"/>
    </location>
</feature>
<dbReference type="Pfam" id="PF12214">
    <property type="entry name" value="TPX2_importin"/>
    <property type="match status" value="1"/>
</dbReference>
<evidence type="ECO:0000256" key="7">
    <source>
        <dbReference type="SAM" id="MobiDB-lite"/>
    </source>
</evidence>
<dbReference type="EMBL" id="BFAA01002406">
    <property type="protein sequence ID" value="GCB60561.1"/>
    <property type="molecule type" value="Genomic_DNA"/>
</dbReference>
<sequence length="678" mass="78762">MADAHINWNYDAPTHLDFNNLEEQYDPEADCWFEDTADKPPQNFVLSVEASRDNSKTSPKTMPLRRSTRKSTEQLRKELGKIRAVRRTQDLESTEPPVNKKAKLVLTGRHSGSRTGSRNSKLTLPATPTVLKRKQHMGSKGKSTEELEMEKIAQFQKEVAEQRKANEESLKLAISGAGQNMKRTHIPPTKPMDIKFHTDERIKAHGETQVAKVYKEVNFTNELRKPQQFPTRGHKGTTVPKPFKLSHGNKRKHEATGTEGYVSLAQQVEAFHCRTPSRYQVEEDVCKVPEKMKLTRPHTPMLITKTRARPTTCKSAAEVEAEEVEKMQSYKFKAQEINPRLLEGGPILPKKPLVKEPTKPIGFDLEIEKRIREREENRKPEEIEDHCFHSRPCPTRILEDVVGVPEKRLIPITMPKSPAFTMKNRVRIPHREENIMKEEKHVIKANPMPHSGVPFKPKCSEEKLVEIQPFSFDSRDKQRETLKEQKIQELRKELTEFPAFKAQLLPDFDSDRLPEKVVKSPTKVQPFHLRLEERGALRDQRWTQMMKEELKQQKEATCFKANPSSAIYREPFLPKKANRSSKGDCTVQEKFELATEKRAKVRAEFEMRKAEKESMREKFEDEKQKEIEEDEREEIARLRQDLVHKANPVRHYRKVEIKPSEQQLTVPQTPNFSDRIRL</sequence>
<comment type="caution">
    <text evidence="10">The sequence shown here is derived from an EMBL/GenBank/DDBJ whole genome shotgun (WGS) entry which is preliminary data.</text>
</comment>